<dbReference type="AlphaFoldDB" id="A0A7W9LJD2"/>
<proteinExistence type="predicted"/>
<reference evidence="1 2" key="1">
    <citation type="submission" date="2020-08" db="EMBL/GenBank/DDBJ databases">
        <title>Sequencing the genomes of 1000 actinobacteria strains.</title>
        <authorList>
            <person name="Klenk H.-P."/>
        </authorList>
    </citation>
    <scope>NUCLEOTIDE SEQUENCE [LARGE SCALE GENOMIC DNA]</scope>
    <source>
        <strain evidence="1 2">DSM 102122</strain>
    </source>
</reference>
<protein>
    <submittedName>
        <fullName evidence="1">Uncharacterized protein</fullName>
    </submittedName>
</protein>
<dbReference type="RefSeq" id="WP_184819147.1">
    <property type="nucleotide sequence ID" value="NZ_JACHMM010000001.1"/>
</dbReference>
<accession>A0A7W9LJD2</accession>
<evidence type="ECO:0000313" key="1">
    <source>
        <dbReference type="EMBL" id="MBB5785995.1"/>
    </source>
</evidence>
<gene>
    <name evidence="1" type="ORF">HD601_000570</name>
</gene>
<evidence type="ECO:0000313" key="2">
    <source>
        <dbReference type="Proteomes" id="UP000542813"/>
    </source>
</evidence>
<keyword evidence="2" id="KW-1185">Reference proteome</keyword>
<comment type="caution">
    <text evidence="1">The sequence shown here is derived from an EMBL/GenBank/DDBJ whole genome shotgun (WGS) entry which is preliminary data.</text>
</comment>
<dbReference type="EMBL" id="JACHMM010000001">
    <property type="protein sequence ID" value="MBB5785995.1"/>
    <property type="molecule type" value="Genomic_DNA"/>
</dbReference>
<dbReference type="Proteomes" id="UP000542813">
    <property type="component" value="Unassembled WGS sequence"/>
</dbReference>
<organism evidence="1 2">
    <name type="scientific">Jiangella mangrovi</name>
    <dbReference type="NCBI Taxonomy" id="1524084"/>
    <lineage>
        <taxon>Bacteria</taxon>
        <taxon>Bacillati</taxon>
        <taxon>Actinomycetota</taxon>
        <taxon>Actinomycetes</taxon>
        <taxon>Jiangellales</taxon>
        <taxon>Jiangellaceae</taxon>
        <taxon>Jiangella</taxon>
    </lineage>
</organism>
<name>A0A7W9LJD2_9ACTN</name>
<sequence>MSIDFDDRPAVVTRDEAWELLDEAAHKWLGISADEFARRHDKGKLSDDARTMHVTSLLDLARQ</sequence>